<protein>
    <submittedName>
        <fullName evidence="2">Uncharacterized protein</fullName>
    </submittedName>
</protein>
<organism evidence="2 3">
    <name type="scientific">Mucor velutinosus</name>
    <dbReference type="NCBI Taxonomy" id="708070"/>
    <lineage>
        <taxon>Eukaryota</taxon>
        <taxon>Fungi</taxon>
        <taxon>Fungi incertae sedis</taxon>
        <taxon>Mucoromycota</taxon>
        <taxon>Mucoromycotina</taxon>
        <taxon>Mucoromycetes</taxon>
        <taxon>Mucorales</taxon>
        <taxon>Mucorineae</taxon>
        <taxon>Mucoraceae</taxon>
        <taxon>Mucor</taxon>
    </lineage>
</organism>
<feature type="region of interest" description="Disordered" evidence="1">
    <location>
        <begin position="755"/>
        <end position="836"/>
    </location>
</feature>
<dbReference type="Proteomes" id="UP001304243">
    <property type="component" value="Unassembled WGS sequence"/>
</dbReference>
<keyword evidence="3" id="KW-1185">Reference proteome</keyword>
<comment type="caution">
    <text evidence="2">The sequence shown here is derived from an EMBL/GenBank/DDBJ whole genome shotgun (WGS) entry which is preliminary data.</text>
</comment>
<sequence>MAQSIQRSRAPLVSVDPNKHVVEEGFPLYLSKNKNRYVQYFPEEQVVQRTNDFRPTPVVRAKQLKATTIKIFASAPEIADLSKQDLKAIMVDDFATARTFEQLDPLKGNGIAVVDYSDASELCIFGAGASLSNLVILVSEKKQCDTVDYPVALPFDSMDVRETIDLRYPVRQISVSPLSTAHHVTFAVRTTSTIHLFTYDHKGNLRQLHYLHLAEATAADPRIDYSMPIHVETSPYNKYEYVYTTNNGFTAVMDAVNNKAIFSDVDPVPETANYISRWRSCAYGKTPFTILLASPECIKEWNYSNDMIQANTLAISNDRIVAFKTSYKAELYCFATIESVIVMDSKRLDSPVVEWLHGLKDGLPSTLFLDDLSNHNWRVVAFSNESQRATMMEFQYTRNASKSMAPTVRVLGVHQMPLSVYHFDDLHDTKDSRIRSMGIAFNLRTSQQQEDTTEGCAMFSALRVFEDGSVKIQYLALLPTKPDTIDSGRFLKKPRLVMGSLHQQFQKLQREAKLAMLPSGKGVHVGEAELFTIAMKNFESYVEQSIQCGSAALTEQFKTAISSRVRQLTVPTTFRALFDDETFKEYELEDLTDFLLEMETHEDIERGRQITIPGVLHHCKPIDQELNRKLKEAHEKETQLSKVIIHPLPHQDDPHTFQYLGRQPYIKFASTTTTKVLSNCWSIDDSRFDSLPFPTYDTSSVPQPEVFPSVNIYKRRRSSGTLFPEFSSNNLETETATIPAIVKSTPHIPKIKKTKVASLPKISREASTQPQVHATTQMLSPHRPTSTQSSSQHLSVPQSPTNSFAQVSTQPVEGAFASRKKVVQKKKKKAKSSGFK</sequence>
<dbReference type="EMBL" id="JASEJX010000011">
    <property type="protein sequence ID" value="KAK4520132.1"/>
    <property type="molecule type" value="Genomic_DNA"/>
</dbReference>
<reference evidence="2 3" key="1">
    <citation type="submission" date="2022-11" db="EMBL/GenBank/DDBJ databases">
        <title>Mucor velutinosus strain NIH1002 WGS.</title>
        <authorList>
            <person name="Subramanian P."/>
            <person name="Mullikin J.C."/>
            <person name="Segre J.A."/>
            <person name="Zelazny A.M."/>
        </authorList>
    </citation>
    <scope>NUCLEOTIDE SEQUENCE [LARGE SCALE GENOMIC DNA]</scope>
    <source>
        <strain evidence="2 3">NIH1002</strain>
    </source>
</reference>
<dbReference type="AlphaFoldDB" id="A0AAN7I3Y7"/>
<evidence type="ECO:0000313" key="3">
    <source>
        <dbReference type="Proteomes" id="UP001304243"/>
    </source>
</evidence>
<name>A0AAN7I3Y7_9FUNG</name>
<proteinExistence type="predicted"/>
<feature type="compositionally biased region" description="Polar residues" evidence="1">
    <location>
        <begin position="765"/>
        <end position="811"/>
    </location>
</feature>
<dbReference type="GeneID" id="89951948"/>
<gene>
    <name evidence="2" type="ORF">ATC70_008262</name>
</gene>
<accession>A0AAN7I3Y7</accession>
<feature type="compositionally biased region" description="Basic residues" evidence="1">
    <location>
        <begin position="818"/>
        <end position="836"/>
    </location>
</feature>
<evidence type="ECO:0000313" key="2">
    <source>
        <dbReference type="EMBL" id="KAK4520132.1"/>
    </source>
</evidence>
<evidence type="ECO:0000256" key="1">
    <source>
        <dbReference type="SAM" id="MobiDB-lite"/>
    </source>
</evidence>
<dbReference type="RefSeq" id="XP_064686798.1">
    <property type="nucleotide sequence ID" value="XM_064827514.1"/>
</dbReference>